<feature type="transmembrane region" description="Helical" evidence="2">
    <location>
        <begin position="6"/>
        <end position="24"/>
    </location>
</feature>
<proteinExistence type="predicted"/>
<dbReference type="Proteomes" id="UP000281498">
    <property type="component" value="Unassembled WGS sequence"/>
</dbReference>
<evidence type="ECO:0000313" key="3">
    <source>
        <dbReference type="EMBL" id="RKL67357.1"/>
    </source>
</evidence>
<dbReference type="AlphaFoldDB" id="A0A3A9K402"/>
<evidence type="ECO:0000256" key="1">
    <source>
        <dbReference type="SAM" id="MobiDB-lite"/>
    </source>
</evidence>
<keyword evidence="2" id="KW-0472">Membrane</keyword>
<gene>
    <name evidence="3" type="ORF">CR203_08280</name>
</gene>
<comment type="caution">
    <text evidence="3">The sequence shown here is derived from an EMBL/GenBank/DDBJ whole genome shotgun (WGS) entry which is preliminary data.</text>
</comment>
<dbReference type="OrthoDB" id="2973147at2"/>
<dbReference type="RefSeq" id="WP_110935479.1">
    <property type="nucleotide sequence ID" value="NZ_KZ614146.1"/>
</dbReference>
<evidence type="ECO:0000313" key="4">
    <source>
        <dbReference type="Proteomes" id="UP000281498"/>
    </source>
</evidence>
<feature type="compositionally biased region" description="Basic and acidic residues" evidence="1">
    <location>
        <begin position="47"/>
        <end position="56"/>
    </location>
</feature>
<keyword evidence="2" id="KW-1133">Transmembrane helix</keyword>
<protein>
    <submittedName>
        <fullName evidence="3">Uncharacterized protein</fullName>
    </submittedName>
</protein>
<dbReference type="EMBL" id="PDOE01000003">
    <property type="protein sequence ID" value="RKL67357.1"/>
    <property type="molecule type" value="Genomic_DNA"/>
</dbReference>
<name>A0A3A9K402_9BACI</name>
<keyword evidence="4" id="KW-1185">Reference proteome</keyword>
<sequence>MSTGMWIFLGFIALLSTPILIMVIRDVFGLNSNRFYGVEANKKKRSKVEEAYDNKSTHSKPMPKSHIGNGMGSGPSDHGVN</sequence>
<evidence type="ECO:0000256" key="2">
    <source>
        <dbReference type="SAM" id="Phobius"/>
    </source>
</evidence>
<accession>A0A3A9K402</accession>
<reference evidence="3 4" key="1">
    <citation type="submission" date="2017-10" db="EMBL/GenBank/DDBJ databases">
        <title>Bacillus sp. nov., a halophilic bacterium isolated from a Keqin Lake.</title>
        <authorList>
            <person name="Wang H."/>
        </authorList>
    </citation>
    <scope>NUCLEOTIDE SEQUENCE [LARGE SCALE GENOMIC DNA]</scope>
    <source>
        <strain evidence="3 4">KCTC 13187</strain>
    </source>
</reference>
<feature type="region of interest" description="Disordered" evidence="1">
    <location>
        <begin position="46"/>
        <end position="81"/>
    </location>
</feature>
<keyword evidence="2" id="KW-0812">Transmembrane</keyword>
<organism evidence="3 4">
    <name type="scientific">Salipaludibacillus neizhouensis</name>
    <dbReference type="NCBI Taxonomy" id="885475"/>
    <lineage>
        <taxon>Bacteria</taxon>
        <taxon>Bacillati</taxon>
        <taxon>Bacillota</taxon>
        <taxon>Bacilli</taxon>
        <taxon>Bacillales</taxon>
        <taxon>Bacillaceae</taxon>
    </lineage>
</organism>